<name>A0AAD7VR78_9ASCO</name>
<dbReference type="Pfam" id="PF00172">
    <property type="entry name" value="Zn_clus"/>
    <property type="match status" value="1"/>
</dbReference>
<feature type="domain" description="Zn(2)-C6 fungal-type" evidence="2">
    <location>
        <begin position="35"/>
        <end position="67"/>
    </location>
</feature>
<dbReference type="SUPFAM" id="SSF57701">
    <property type="entry name" value="Zn2/Cys6 DNA-binding domain"/>
    <property type="match status" value="1"/>
</dbReference>
<dbReference type="CDD" id="cd00067">
    <property type="entry name" value="GAL4"/>
    <property type="match status" value="1"/>
</dbReference>
<accession>A0AAD7VR78</accession>
<protein>
    <recommendedName>
        <fullName evidence="2">Zn(2)-C6 fungal-type domain-containing protein</fullName>
    </recommendedName>
</protein>
<dbReference type="PROSITE" id="PS00463">
    <property type="entry name" value="ZN2_CY6_FUNGAL_1"/>
    <property type="match status" value="1"/>
</dbReference>
<evidence type="ECO:0000256" key="1">
    <source>
        <dbReference type="SAM" id="MobiDB-lite"/>
    </source>
</evidence>
<dbReference type="GeneID" id="80884876"/>
<organism evidence="3 4">
    <name type="scientific">Lipomyces tetrasporus</name>
    <dbReference type="NCBI Taxonomy" id="54092"/>
    <lineage>
        <taxon>Eukaryota</taxon>
        <taxon>Fungi</taxon>
        <taxon>Dikarya</taxon>
        <taxon>Ascomycota</taxon>
        <taxon>Saccharomycotina</taxon>
        <taxon>Lipomycetes</taxon>
        <taxon>Lipomycetales</taxon>
        <taxon>Lipomycetaceae</taxon>
        <taxon>Lipomyces</taxon>
    </lineage>
</organism>
<proteinExistence type="predicted"/>
<feature type="region of interest" description="Disordered" evidence="1">
    <location>
        <begin position="1"/>
        <end position="34"/>
    </location>
</feature>
<dbReference type="PROSITE" id="PS50048">
    <property type="entry name" value="ZN2_CY6_FUNGAL_2"/>
    <property type="match status" value="1"/>
</dbReference>
<dbReference type="InterPro" id="IPR001138">
    <property type="entry name" value="Zn2Cys6_DnaBD"/>
</dbReference>
<feature type="compositionally biased region" description="Low complexity" evidence="1">
    <location>
        <begin position="8"/>
        <end position="25"/>
    </location>
</feature>
<dbReference type="AlphaFoldDB" id="A0AAD7VR78"/>
<dbReference type="EMBL" id="JARPMG010000008">
    <property type="protein sequence ID" value="KAJ8098918.1"/>
    <property type="molecule type" value="Genomic_DNA"/>
</dbReference>
<comment type="caution">
    <text evidence="3">The sequence shown here is derived from an EMBL/GenBank/DDBJ whole genome shotgun (WGS) entry which is preliminary data.</text>
</comment>
<reference evidence="3" key="1">
    <citation type="submission" date="2023-03" db="EMBL/GenBank/DDBJ databases">
        <title>Near-Complete genome sequence of Lipomyces tetrasporous NRRL Y-64009, an oleaginous yeast capable of growing on lignocellulosic hydrolysates.</title>
        <authorList>
            <consortium name="Lawrence Berkeley National Laboratory"/>
            <person name="Jagtap S.S."/>
            <person name="Liu J.-J."/>
            <person name="Walukiewicz H.E."/>
            <person name="Pangilinan J."/>
            <person name="Lipzen A."/>
            <person name="Ahrendt S."/>
            <person name="Koriabine M."/>
            <person name="Cobaugh K."/>
            <person name="Salamov A."/>
            <person name="Yoshinaga Y."/>
            <person name="Ng V."/>
            <person name="Daum C."/>
            <person name="Grigoriev I.V."/>
            <person name="Slininger P.J."/>
            <person name="Dien B.S."/>
            <person name="Jin Y.-S."/>
            <person name="Rao C.V."/>
        </authorList>
    </citation>
    <scope>NUCLEOTIDE SEQUENCE</scope>
    <source>
        <strain evidence="3">NRRL Y-64009</strain>
    </source>
</reference>
<evidence type="ECO:0000313" key="4">
    <source>
        <dbReference type="Proteomes" id="UP001217417"/>
    </source>
</evidence>
<evidence type="ECO:0000259" key="2">
    <source>
        <dbReference type="PROSITE" id="PS50048"/>
    </source>
</evidence>
<keyword evidence="4" id="KW-1185">Reference proteome</keyword>
<dbReference type="RefSeq" id="XP_056042368.1">
    <property type="nucleotide sequence ID" value="XM_056189710.1"/>
</dbReference>
<dbReference type="Gene3D" id="4.10.240.10">
    <property type="entry name" value="Zn(2)-C6 fungal-type DNA-binding domain"/>
    <property type="match status" value="1"/>
</dbReference>
<dbReference type="Proteomes" id="UP001217417">
    <property type="component" value="Unassembled WGS sequence"/>
</dbReference>
<dbReference type="GO" id="GO:0000981">
    <property type="term" value="F:DNA-binding transcription factor activity, RNA polymerase II-specific"/>
    <property type="evidence" value="ECO:0007669"/>
    <property type="project" value="InterPro"/>
</dbReference>
<sequence>MDYLRTQPAPSASASASGVSSGAESHNAPGKTRSACNRCHSQKLRCVRNIGQVSCERCLRLRTSCRFGPRAPRASLKSPQRAAAAQAEWQIPLSGSASIPTPNLHADAMIAGVSDSEWLFSPSADTDISEGRANMPPDLCYPIQDYSDMQDLCWSGVFSDSRNVNQLNQGGSADLDLTRINKNIISQANSLPSPGTPDFQMRTENDRLGTPPPSAVRDLANLNVALYECATQLPCMHKAGVDSPSNCSGGSRKMALFAIDDLFRLTGEFINVVKCLSPTMCETGPTLSSMDPEQLGTQPILSLISTNQQLSQRSTQTDVGPPSRSFSHLDEATMHMVISCHCRLIEIYVALFHMMQACVEYSLAPRLGKDWAIVLPRLQFGSLASAEVLVDVNTPVQPATSSMYMVMITMLSSQLWEQLADVMRVGGDGRPCALPEKTWDTVMGRTESMERTIEGMRHTLQRYAVAAK</sequence>
<dbReference type="InterPro" id="IPR036864">
    <property type="entry name" value="Zn2-C6_fun-type_DNA-bd_sf"/>
</dbReference>
<dbReference type="SMART" id="SM00066">
    <property type="entry name" value="GAL4"/>
    <property type="match status" value="1"/>
</dbReference>
<evidence type="ECO:0000313" key="3">
    <source>
        <dbReference type="EMBL" id="KAJ8098918.1"/>
    </source>
</evidence>
<dbReference type="GO" id="GO:0008270">
    <property type="term" value="F:zinc ion binding"/>
    <property type="evidence" value="ECO:0007669"/>
    <property type="project" value="InterPro"/>
</dbReference>
<gene>
    <name evidence="3" type="ORF">POJ06DRAFT_277308</name>
</gene>